<dbReference type="PROSITE" id="PS50835">
    <property type="entry name" value="IG_LIKE"/>
    <property type="match status" value="2"/>
</dbReference>
<reference evidence="9" key="1">
    <citation type="journal article" date="2016" name="Nat. Commun.">
        <title>The channel catfish genome sequence provides insights into the evolution of scale formation in teleosts.</title>
        <authorList>
            <person name="Liu Z."/>
            <person name="Liu S."/>
            <person name="Yao J."/>
            <person name="Bao L."/>
            <person name="Zhang J."/>
            <person name="Li Y."/>
            <person name="Jiang C."/>
            <person name="Sun L."/>
            <person name="Wang R."/>
            <person name="Zhang Y."/>
            <person name="Zhou T."/>
            <person name="Zeng Q."/>
            <person name="Fu Q."/>
            <person name="Gao S."/>
            <person name="Li N."/>
            <person name="Koren S."/>
            <person name="Jiang Y."/>
            <person name="Zimin A."/>
            <person name="Xu P."/>
            <person name="Phillippy A.M."/>
            <person name="Geng X."/>
            <person name="Song L."/>
            <person name="Sun F."/>
            <person name="Li C."/>
            <person name="Wang X."/>
            <person name="Chen A."/>
            <person name="Jin Y."/>
            <person name="Yuan Z."/>
            <person name="Yang Y."/>
            <person name="Tan S."/>
            <person name="Peatman E."/>
            <person name="Lu J."/>
            <person name="Qin Z."/>
            <person name="Dunham R."/>
            <person name="Li Z."/>
            <person name="Sonstegard T."/>
            <person name="Feng J."/>
            <person name="Danzmann R.G."/>
            <person name="Schroeder S."/>
            <person name="Scheffler B."/>
            <person name="Duke M.V."/>
            <person name="Ballard L."/>
            <person name="Kucuktas H."/>
            <person name="Kaltenboeck L."/>
            <person name="Liu H."/>
            <person name="Armbruster J."/>
            <person name="Xie Y."/>
            <person name="Kirby M.L."/>
            <person name="Tian Y."/>
            <person name="Flanagan M.E."/>
            <person name="Mu W."/>
            <person name="Waldbieser G.C."/>
        </authorList>
    </citation>
    <scope>NUCLEOTIDE SEQUENCE [LARGE SCALE GENOMIC DNA]</scope>
    <source>
        <strain evidence="9">SDA103</strain>
    </source>
</reference>
<keyword evidence="9" id="KW-1185">Reference proteome</keyword>
<keyword evidence="1 7" id="KW-0732">Signal</keyword>
<keyword evidence="6" id="KW-0472">Membrane</keyword>
<dbReference type="PANTHER" id="PTHR44337:SF16">
    <property type="entry name" value="CARCINOEMBRYONIC ANTIGEN-RELATED CELL ADHESION MOLECULE 20-LIKE-RELATED"/>
    <property type="match status" value="1"/>
</dbReference>
<evidence type="ECO:0000259" key="8">
    <source>
        <dbReference type="PROSITE" id="PS50835"/>
    </source>
</evidence>
<dbReference type="OrthoDB" id="10012075at2759"/>
<dbReference type="SMART" id="SM00408">
    <property type="entry name" value="IGc2"/>
    <property type="match status" value="2"/>
</dbReference>
<dbReference type="Gene3D" id="2.60.40.10">
    <property type="entry name" value="Immunoglobulins"/>
    <property type="match status" value="3"/>
</dbReference>
<protein>
    <submittedName>
        <fullName evidence="10">Carcinoembryonic antigen-related cell adhesion molecule 1</fullName>
    </submittedName>
</protein>
<evidence type="ECO:0000256" key="5">
    <source>
        <dbReference type="SAM" id="MobiDB-lite"/>
    </source>
</evidence>
<evidence type="ECO:0000313" key="9">
    <source>
        <dbReference type="Proteomes" id="UP000221080"/>
    </source>
</evidence>
<dbReference type="InterPro" id="IPR007110">
    <property type="entry name" value="Ig-like_dom"/>
</dbReference>
<feature type="transmembrane region" description="Helical" evidence="6">
    <location>
        <begin position="308"/>
        <end position="329"/>
    </location>
</feature>
<evidence type="ECO:0000256" key="3">
    <source>
        <dbReference type="ARBA" id="ARBA00023180"/>
    </source>
</evidence>
<proteinExistence type="predicted"/>
<keyword evidence="2" id="KW-1015">Disulfide bond</keyword>
<feature type="compositionally biased region" description="Pro residues" evidence="5">
    <location>
        <begin position="373"/>
        <end position="383"/>
    </location>
</feature>
<dbReference type="InterPro" id="IPR013783">
    <property type="entry name" value="Ig-like_fold"/>
</dbReference>
<dbReference type="PANTHER" id="PTHR44337">
    <property type="entry name" value="CARCINOEMBRYONIC ANTIGEN-RELATED CELL ADHESION MOLECULE 8"/>
    <property type="match status" value="1"/>
</dbReference>
<accession>A0A2D0R8I8</accession>
<feature type="chain" id="PRO_5012994273" evidence="7">
    <location>
        <begin position="19"/>
        <end position="400"/>
    </location>
</feature>
<dbReference type="InterPro" id="IPR003599">
    <property type="entry name" value="Ig_sub"/>
</dbReference>
<dbReference type="SUPFAM" id="SSF48726">
    <property type="entry name" value="Immunoglobulin"/>
    <property type="match status" value="3"/>
</dbReference>
<gene>
    <name evidence="10" type="primary">LOC108267009</name>
</gene>
<organism evidence="9 10">
    <name type="scientific">Ictalurus punctatus</name>
    <name type="common">Channel catfish</name>
    <name type="synonym">Silurus punctatus</name>
    <dbReference type="NCBI Taxonomy" id="7998"/>
    <lineage>
        <taxon>Eukaryota</taxon>
        <taxon>Metazoa</taxon>
        <taxon>Chordata</taxon>
        <taxon>Craniata</taxon>
        <taxon>Vertebrata</taxon>
        <taxon>Euteleostomi</taxon>
        <taxon>Actinopterygii</taxon>
        <taxon>Neopterygii</taxon>
        <taxon>Teleostei</taxon>
        <taxon>Ostariophysi</taxon>
        <taxon>Siluriformes</taxon>
        <taxon>Ictaluridae</taxon>
        <taxon>Ictalurus</taxon>
    </lineage>
</organism>
<dbReference type="GeneID" id="108267009"/>
<keyword evidence="6" id="KW-1133">Transmembrane helix</keyword>
<evidence type="ECO:0000256" key="1">
    <source>
        <dbReference type="ARBA" id="ARBA00022729"/>
    </source>
</evidence>
<feature type="signal peptide" evidence="7">
    <location>
        <begin position="1"/>
        <end position="18"/>
    </location>
</feature>
<dbReference type="Proteomes" id="UP000221080">
    <property type="component" value="Chromosome 1"/>
</dbReference>
<name>A0A2D0R8I8_ICTPU</name>
<evidence type="ECO:0000256" key="2">
    <source>
        <dbReference type="ARBA" id="ARBA00023157"/>
    </source>
</evidence>
<feature type="region of interest" description="Disordered" evidence="5">
    <location>
        <begin position="349"/>
        <end position="400"/>
    </location>
</feature>
<dbReference type="InterPro" id="IPR003598">
    <property type="entry name" value="Ig_sub2"/>
</dbReference>
<feature type="compositionally biased region" description="Polar residues" evidence="5">
    <location>
        <begin position="391"/>
        <end position="400"/>
    </location>
</feature>
<dbReference type="InterPro" id="IPR036179">
    <property type="entry name" value="Ig-like_dom_sf"/>
</dbReference>
<dbReference type="InterPro" id="IPR052598">
    <property type="entry name" value="IgSF_CEA-related"/>
</dbReference>
<dbReference type="InterPro" id="IPR013098">
    <property type="entry name" value="Ig_I-set"/>
</dbReference>
<sequence length="400" mass="43631">MEQAVVVTLIITLLTVSCEEGNLLPPGPINKEVGASVLFSTFPSSQQIRGIRWHFNGIEVTRYYFPGPITVHPDYNGRVNLNYTSGDLELKNLTMADSGQYTLTLTFESGLGNQDHILLQVFEPVFSFDITGPEGNLIEYSTVNFTCNGNGTISSTVWMKKYEILAPSSSITFLDDNRTMVISRVQRSDSGDYQCAISNPVSSSTATYSITVNYGPDVKILGAQTFEEGSDILLLCVPDSLPAATITWTVQGMPAKNASLYVIENSSRSNSGEYICTCWNNVTGIRASAVQSVTVRAVSSRLGPGVEAGITVGVIFAVVILVVLICFLVKHFKKPTDTVRETPVPMIVNQQTTVPTGDKLQGSRPHIYQNNQPSPPPRKPPTLPRSRDTNDSNIYCNTTN</sequence>
<evidence type="ECO:0000256" key="6">
    <source>
        <dbReference type="SAM" id="Phobius"/>
    </source>
</evidence>
<reference evidence="10" key="2">
    <citation type="submission" date="2025-08" db="UniProtKB">
        <authorList>
            <consortium name="RefSeq"/>
        </authorList>
    </citation>
    <scope>IDENTIFICATION</scope>
    <source>
        <tissue evidence="10">Blood</tissue>
    </source>
</reference>
<keyword evidence="4" id="KW-0393">Immunoglobulin domain</keyword>
<dbReference type="AlphaFoldDB" id="A0A2D0R8I8"/>
<evidence type="ECO:0000256" key="7">
    <source>
        <dbReference type="SAM" id="SignalP"/>
    </source>
</evidence>
<dbReference type="KEGG" id="ipu:108267009"/>
<dbReference type="SMART" id="SM00409">
    <property type="entry name" value="IG"/>
    <property type="match status" value="3"/>
</dbReference>
<dbReference type="STRING" id="7998.ENSIPUP00000012226"/>
<dbReference type="Pfam" id="PF07679">
    <property type="entry name" value="I-set"/>
    <property type="match status" value="1"/>
</dbReference>
<dbReference type="RefSeq" id="XP_017326376.1">
    <property type="nucleotide sequence ID" value="XM_017470887.3"/>
</dbReference>
<keyword evidence="6" id="KW-0812">Transmembrane</keyword>
<keyword evidence="3" id="KW-0325">Glycoprotein</keyword>
<feature type="domain" description="Ig-like" evidence="8">
    <location>
        <begin position="216"/>
        <end position="294"/>
    </location>
</feature>
<evidence type="ECO:0000313" key="10">
    <source>
        <dbReference type="RefSeq" id="XP_017326376.1"/>
    </source>
</evidence>
<evidence type="ECO:0000256" key="4">
    <source>
        <dbReference type="ARBA" id="ARBA00023319"/>
    </source>
</evidence>
<feature type="domain" description="Ig-like" evidence="8">
    <location>
        <begin position="124"/>
        <end position="213"/>
    </location>
</feature>